<dbReference type="Pfam" id="PF12774">
    <property type="entry name" value="AAA_6"/>
    <property type="match status" value="1"/>
</dbReference>
<evidence type="ECO:0000259" key="1">
    <source>
        <dbReference type="Pfam" id="PF12774"/>
    </source>
</evidence>
<feature type="domain" description="Dynein heavy chain hydrolytic ATP-binding dynein motor region" evidence="1">
    <location>
        <begin position="14"/>
        <end position="163"/>
    </location>
</feature>
<evidence type="ECO:0000313" key="3">
    <source>
        <dbReference type="Proteomes" id="UP000324800"/>
    </source>
</evidence>
<protein>
    <recommendedName>
        <fullName evidence="1">Dynein heavy chain hydrolytic ATP-binding dynein motor region domain-containing protein</fullName>
    </recommendedName>
</protein>
<dbReference type="EMBL" id="SNRW01000148">
    <property type="protein sequence ID" value="KAA6403036.1"/>
    <property type="molecule type" value="Genomic_DNA"/>
</dbReference>
<proteinExistence type="predicted"/>
<dbReference type="InterPro" id="IPR035699">
    <property type="entry name" value="AAA_6"/>
</dbReference>
<accession>A0A5J4X8E3</accession>
<dbReference type="Gene3D" id="3.40.50.300">
    <property type="entry name" value="P-loop containing nucleotide triphosphate hydrolases"/>
    <property type="match status" value="1"/>
</dbReference>
<dbReference type="Proteomes" id="UP000324800">
    <property type="component" value="Unassembled WGS sequence"/>
</dbReference>
<dbReference type="AlphaFoldDB" id="A0A5J4X8E3"/>
<dbReference type="GO" id="GO:0005524">
    <property type="term" value="F:ATP binding"/>
    <property type="evidence" value="ECO:0007669"/>
    <property type="project" value="InterPro"/>
</dbReference>
<gene>
    <name evidence="2" type="ORF">EZS28_001440</name>
</gene>
<sequence length="187" mass="20938">MLQSQSKAVQLDRVREMANYCGRTIFVLDITEESHPLYTLIPYIQGIAGSGTWGCLKGAFRMSHSLLNWVGKLIDKIAIAQYSGLSRCHLAENISTSIISGFHFFILTDAKLCTEDIPVSLRQRFRNLTIQPPVAQYDLQVSLLLNGFYYSQILAKRVMSLLDNFAILTQSHDGQIRSIINSVGLLA</sequence>
<reference evidence="2 3" key="1">
    <citation type="submission" date="2019-03" db="EMBL/GenBank/DDBJ databases">
        <title>Single cell metagenomics reveals metabolic interactions within the superorganism composed of flagellate Streblomastix strix and complex community of Bacteroidetes bacteria on its surface.</title>
        <authorList>
            <person name="Treitli S.C."/>
            <person name="Kolisko M."/>
            <person name="Husnik F."/>
            <person name="Keeling P."/>
            <person name="Hampl V."/>
        </authorList>
    </citation>
    <scope>NUCLEOTIDE SEQUENCE [LARGE SCALE GENOMIC DNA]</scope>
    <source>
        <strain evidence="2">ST1C</strain>
    </source>
</reference>
<comment type="caution">
    <text evidence="2">The sequence shown here is derived from an EMBL/GenBank/DDBJ whole genome shotgun (WGS) entry which is preliminary data.</text>
</comment>
<name>A0A5J4X8E3_9EUKA</name>
<organism evidence="2 3">
    <name type="scientific">Streblomastix strix</name>
    <dbReference type="NCBI Taxonomy" id="222440"/>
    <lineage>
        <taxon>Eukaryota</taxon>
        <taxon>Metamonada</taxon>
        <taxon>Preaxostyla</taxon>
        <taxon>Oxymonadida</taxon>
        <taxon>Streblomastigidae</taxon>
        <taxon>Streblomastix</taxon>
    </lineage>
</organism>
<dbReference type="InterPro" id="IPR027417">
    <property type="entry name" value="P-loop_NTPase"/>
</dbReference>
<evidence type="ECO:0000313" key="2">
    <source>
        <dbReference type="EMBL" id="KAA6403036.1"/>
    </source>
</evidence>